<dbReference type="RefSeq" id="WP_268444628.1">
    <property type="nucleotide sequence ID" value="NZ_CALGLG010000108.1"/>
</dbReference>
<organism evidence="3 4">
    <name type="scientific">Abiotrophia defectiva</name>
    <name type="common">Streptococcus defectivus</name>
    <dbReference type="NCBI Taxonomy" id="46125"/>
    <lineage>
        <taxon>Bacteria</taxon>
        <taxon>Bacillati</taxon>
        <taxon>Bacillota</taxon>
        <taxon>Bacilli</taxon>
        <taxon>Lactobacillales</taxon>
        <taxon>Aerococcaceae</taxon>
        <taxon>Abiotrophia</taxon>
    </lineage>
</organism>
<dbReference type="InterPro" id="IPR007329">
    <property type="entry name" value="FMN-bd"/>
</dbReference>
<protein>
    <submittedName>
        <fullName evidence="3">FMN-binding protein</fullName>
    </submittedName>
</protein>
<reference evidence="3" key="1">
    <citation type="submission" date="2020-04" db="EMBL/GenBank/DDBJ databases">
        <title>Deep metagenomics examines the oral microbiome during advanced dental caries in children, revealing novel taxa and co-occurrences with host molecules.</title>
        <authorList>
            <person name="Baker J.L."/>
            <person name="Morton J.T."/>
            <person name="Dinis M."/>
            <person name="Alvarez R."/>
            <person name="Tran N.C."/>
            <person name="Knight R."/>
            <person name="Edlund A."/>
        </authorList>
    </citation>
    <scope>NUCLEOTIDE SEQUENCE</scope>
    <source>
        <strain evidence="3">JCVI_23_bin.16</strain>
    </source>
</reference>
<dbReference type="EMBL" id="JABZFV010000016">
    <property type="protein sequence ID" value="MBF0934362.1"/>
    <property type="molecule type" value="Genomic_DNA"/>
</dbReference>
<evidence type="ECO:0000313" key="3">
    <source>
        <dbReference type="EMBL" id="MBF0934362.1"/>
    </source>
</evidence>
<comment type="caution">
    <text evidence="3">The sequence shown here is derived from an EMBL/GenBank/DDBJ whole genome shotgun (WGS) entry which is preliminary data.</text>
</comment>
<sequence length="281" mass="30576">MKKSLLKSTMLLAAVLSLGTSLSSVVLAEDAKPAATTTFEVKDLKDGEYTAVSDADERGWKLHHTIVVKDGKVASSNYDYVNDKGEKKSENAEYNDKMKEKTKVSAAEAMKKLDESLVKDGKADVVTGASHTSEVFFFSTKVLLKQAKEGKTGEVNISKLPLQDGEYTLEAPADQRGWTTKFVLTVKDGKVEKADYDMYKDGKRKSEDADYNKMMADKTKVSYADAVKQLNEALVKSSNANVDVVTGATNTTNAFKTYAKQLLEAAALGEKEVIKAAVVGE</sequence>
<keyword evidence="1" id="KW-0732">Signal</keyword>
<dbReference type="Pfam" id="PF04205">
    <property type="entry name" value="FMN_bind"/>
    <property type="match status" value="1"/>
</dbReference>
<gene>
    <name evidence="3" type="ORF">HXK00_01805</name>
</gene>
<proteinExistence type="predicted"/>
<feature type="signal peptide" evidence="1">
    <location>
        <begin position="1"/>
        <end position="28"/>
    </location>
</feature>
<dbReference type="GO" id="GO:0010181">
    <property type="term" value="F:FMN binding"/>
    <property type="evidence" value="ECO:0007669"/>
    <property type="project" value="InterPro"/>
</dbReference>
<feature type="chain" id="PRO_5037898000" evidence="1">
    <location>
        <begin position="29"/>
        <end position="281"/>
    </location>
</feature>
<name>A0A929MNA5_ABIDE</name>
<accession>A0A929MNA5</accession>
<dbReference type="Proteomes" id="UP000757900">
    <property type="component" value="Unassembled WGS sequence"/>
</dbReference>
<dbReference type="SMART" id="SM00900">
    <property type="entry name" value="FMN_bind"/>
    <property type="match status" value="2"/>
</dbReference>
<evidence type="ECO:0000256" key="1">
    <source>
        <dbReference type="SAM" id="SignalP"/>
    </source>
</evidence>
<evidence type="ECO:0000259" key="2">
    <source>
        <dbReference type="SMART" id="SM00900"/>
    </source>
</evidence>
<dbReference type="GO" id="GO:0016020">
    <property type="term" value="C:membrane"/>
    <property type="evidence" value="ECO:0007669"/>
    <property type="project" value="InterPro"/>
</dbReference>
<feature type="domain" description="FMN-binding" evidence="2">
    <location>
        <begin position="59"/>
        <end position="147"/>
    </location>
</feature>
<dbReference type="AlphaFoldDB" id="A0A929MNA5"/>
<evidence type="ECO:0000313" key="4">
    <source>
        <dbReference type="Proteomes" id="UP000757900"/>
    </source>
</evidence>
<dbReference type="Gene3D" id="3.90.1010.20">
    <property type="match status" value="2"/>
</dbReference>
<feature type="domain" description="FMN-binding" evidence="2">
    <location>
        <begin position="177"/>
        <end position="266"/>
    </location>
</feature>